<dbReference type="HAMAP" id="MF_01405">
    <property type="entry name" value="Non_canon_purine_NTPase"/>
    <property type="match status" value="1"/>
</dbReference>
<evidence type="ECO:0000256" key="10">
    <source>
        <dbReference type="ARBA" id="ARBA00052017"/>
    </source>
</evidence>
<comment type="catalytic activity">
    <reaction evidence="10">
        <text>XTP + H2O = XMP + diphosphate + H(+)</text>
        <dbReference type="Rhea" id="RHEA:28610"/>
        <dbReference type="ChEBI" id="CHEBI:15377"/>
        <dbReference type="ChEBI" id="CHEBI:15378"/>
        <dbReference type="ChEBI" id="CHEBI:33019"/>
        <dbReference type="ChEBI" id="CHEBI:57464"/>
        <dbReference type="ChEBI" id="CHEBI:61314"/>
        <dbReference type="EC" id="3.6.1.66"/>
    </reaction>
</comment>
<dbReference type="InterPro" id="IPR002637">
    <property type="entry name" value="RdgB/HAM1"/>
</dbReference>
<dbReference type="GO" id="GO:0035870">
    <property type="term" value="F:dITP diphosphatase activity"/>
    <property type="evidence" value="ECO:0007669"/>
    <property type="project" value="UniProtKB-ARBA"/>
</dbReference>
<gene>
    <name evidence="17" type="ORF">RIEGSTA812A_PEG_1289</name>
</gene>
<dbReference type="PANTHER" id="PTHR11067:SF9">
    <property type="entry name" value="INOSINE TRIPHOSPHATE PYROPHOSPHATASE"/>
    <property type="match status" value="1"/>
</dbReference>
<accession>A0A484H6P2</accession>
<dbReference type="FunFam" id="3.90.950.10:FF:000001">
    <property type="entry name" value="dITP/XTP pyrophosphatase"/>
    <property type="match status" value="1"/>
</dbReference>
<sequence length="199" mass="20641">MSRPFAGTQLIVASHNKGKVQELTELLSPFHVEVVAAGALGLPEPAETGATFADNAACKALKAAAAAGLPALADDSGLAVTALGGAPGLYSARWARAAQGFATAMARVNTALGDTNDRSARFTCALALAWPDGHTEIFEGVVEGSIVWPPRGSNGFGYDPIFQPSGHTVTFAEMDPRGKHALSHRVRAFRKLVAACFPS</sequence>
<dbReference type="AlphaFoldDB" id="A0A484H6P2"/>
<dbReference type="GO" id="GO:0009146">
    <property type="term" value="P:purine nucleoside triphosphate catabolic process"/>
    <property type="evidence" value="ECO:0007669"/>
    <property type="project" value="UniProtKB-ARBA"/>
</dbReference>
<evidence type="ECO:0000256" key="6">
    <source>
        <dbReference type="ARBA" id="ARBA00022801"/>
    </source>
</evidence>
<comment type="subunit">
    <text evidence="3">Homodimer.</text>
</comment>
<protein>
    <recommendedName>
        <fullName evidence="12">dITP/XTP pyrophosphatase</fullName>
        <ecNumber evidence="11">3.6.1.66</ecNumber>
    </recommendedName>
    <alternativeName>
        <fullName evidence="13">Non-canonical purine NTP pyrophosphatase</fullName>
    </alternativeName>
    <alternativeName>
        <fullName evidence="14">Non-standard purine NTP pyrophosphatase</fullName>
    </alternativeName>
    <alternativeName>
        <fullName evidence="16">Nucleoside-triphosphate diphosphatase</fullName>
    </alternativeName>
    <alternativeName>
        <fullName evidence="15">Nucleoside-triphosphate pyrophosphatase</fullName>
    </alternativeName>
</protein>
<dbReference type="GO" id="GO:0000166">
    <property type="term" value="F:nucleotide binding"/>
    <property type="evidence" value="ECO:0007669"/>
    <property type="project" value="UniProtKB-KW"/>
</dbReference>
<evidence type="ECO:0000256" key="14">
    <source>
        <dbReference type="ARBA" id="ARBA00078805"/>
    </source>
</evidence>
<dbReference type="GO" id="GO:0009117">
    <property type="term" value="P:nucleotide metabolic process"/>
    <property type="evidence" value="ECO:0007669"/>
    <property type="project" value="UniProtKB-KW"/>
</dbReference>
<evidence type="ECO:0000256" key="13">
    <source>
        <dbReference type="ARBA" id="ARBA00075987"/>
    </source>
</evidence>
<evidence type="ECO:0000256" key="15">
    <source>
        <dbReference type="ARBA" id="ARBA00083186"/>
    </source>
</evidence>
<keyword evidence="6 17" id="KW-0378">Hydrolase</keyword>
<dbReference type="GO" id="GO:0046872">
    <property type="term" value="F:metal ion binding"/>
    <property type="evidence" value="ECO:0007669"/>
    <property type="project" value="UniProtKB-KW"/>
</dbReference>
<evidence type="ECO:0000256" key="4">
    <source>
        <dbReference type="ARBA" id="ARBA00022723"/>
    </source>
</evidence>
<dbReference type="NCBIfam" id="TIGR00042">
    <property type="entry name" value="RdgB/HAM1 family non-canonical purine NTP pyrophosphatase"/>
    <property type="match status" value="1"/>
</dbReference>
<dbReference type="PANTHER" id="PTHR11067">
    <property type="entry name" value="INOSINE TRIPHOSPHATE PYROPHOSPHATASE/HAM1 PROTEIN"/>
    <property type="match status" value="1"/>
</dbReference>
<dbReference type="InterPro" id="IPR020922">
    <property type="entry name" value="dITP/XTP_pyrophosphatase"/>
</dbReference>
<evidence type="ECO:0000256" key="8">
    <source>
        <dbReference type="ARBA" id="ARBA00023080"/>
    </source>
</evidence>
<name>A0A484H6P2_9ZZZZ</name>
<dbReference type="GO" id="GO:0036220">
    <property type="term" value="F:ITP diphosphatase activity"/>
    <property type="evidence" value="ECO:0007669"/>
    <property type="project" value="UniProtKB-EC"/>
</dbReference>
<dbReference type="SUPFAM" id="SSF52972">
    <property type="entry name" value="ITPase-like"/>
    <property type="match status" value="1"/>
</dbReference>
<dbReference type="GO" id="GO:0036222">
    <property type="term" value="F:XTP diphosphatase activity"/>
    <property type="evidence" value="ECO:0007669"/>
    <property type="project" value="UniProtKB-ARBA"/>
</dbReference>
<organism evidence="17">
    <name type="scientific">invertebrate metagenome</name>
    <dbReference type="NCBI Taxonomy" id="1711999"/>
    <lineage>
        <taxon>unclassified sequences</taxon>
        <taxon>metagenomes</taxon>
        <taxon>organismal metagenomes</taxon>
    </lineage>
</organism>
<comment type="similarity">
    <text evidence="2">Belongs to the HAM1 NTPase family.</text>
</comment>
<keyword evidence="7" id="KW-0460">Magnesium</keyword>
<dbReference type="Gene3D" id="3.90.950.10">
    <property type="match status" value="1"/>
</dbReference>
<dbReference type="Pfam" id="PF01725">
    <property type="entry name" value="Ham1p_like"/>
    <property type="match status" value="1"/>
</dbReference>
<dbReference type="CDD" id="cd00515">
    <property type="entry name" value="HAM1"/>
    <property type="match status" value="1"/>
</dbReference>
<evidence type="ECO:0000256" key="7">
    <source>
        <dbReference type="ARBA" id="ARBA00022842"/>
    </source>
</evidence>
<dbReference type="EC" id="3.6.1.66" evidence="11"/>
<dbReference type="GO" id="GO:0017111">
    <property type="term" value="F:ribonucleoside triphosphate phosphatase activity"/>
    <property type="evidence" value="ECO:0007669"/>
    <property type="project" value="InterPro"/>
</dbReference>
<evidence type="ECO:0000256" key="12">
    <source>
        <dbReference type="ARBA" id="ARBA00071289"/>
    </source>
</evidence>
<evidence type="ECO:0000256" key="11">
    <source>
        <dbReference type="ARBA" id="ARBA00066468"/>
    </source>
</evidence>
<comment type="cofactor">
    <cofactor evidence="1">
        <name>Mg(2+)</name>
        <dbReference type="ChEBI" id="CHEBI:18420"/>
    </cofactor>
</comment>
<proteinExistence type="inferred from homology"/>
<keyword evidence="5" id="KW-0547">Nucleotide-binding</keyword>
<comment type="catalytic activity">
    <reaction evidence="9">
        <text>dITP + H2O = dIMP + diphosphate + H(+)</text>
        <dbReference type="Rhea" id="RHEA:28342"/>
        <dbReference type="ChEBI" id="CHEBI:15377"/>
        <dbReference type="ChEBI" id="CHEBI:15378"/>
        <dbReference type="ChEBI" id="CHEBI:33019"/>
        <dbReference type="ChEBI" id="CHEBI:61194"/>
        <dbReference type="ChEBI" id="CHEBI:61382"/>
        <dbReference type="EC" id="3.6.1.66"/>
    </reaction>
</comment>
<reference evidence="17" key="1">
    <citation type="submission" date="2018-10" db="EMBL/GenBank/DDBJ databases">
        <authorList>
            <person name="Gruber-Vodicka H."/>
            <person name="Jaeckle O."/>
        </authorList>
    </citation>
    <scope>NUCLEOTIDE SEQUENCE</scope>
</reference>
<evidence type="ECO:0000256" key="16">
    <source>
        <dbReference type="ARBA" id="ARBA00083635"/>
    </source>
</evidence>
<evidence type="ECO:0000256" key="3">
    <source>
        <dbReference type="ARBA" id="ARBA00011738"/>
    </source>
</evidence>
<evidence type="ECO:0000256" key="2">
    <source>
        <dbReference type="ARBA" id="ARBA00008023"/>
    </source>
</evidence>
<evidence type="ECO:0000256" key="1">
    <source>
        <dbReference type="ARBA" id="ARBA00001946"/>
    </source>
</evidence>
<keyword evidence="8" id="KW-0546">Nucleotide metabolism</keyword>
<dbReference type="GO" id="GO:0005829">
    <property type="term" value="C:cytosol"/>
    <property type="evidence" value="ECO:0007669"/>
    <property type="project" value="TreeGrafter"/>
</dbReference>
<dbReference type="InterPro" id="IPR029001">
    <property type="entry name" value="ITPase-like_fam"/>
</dbReference>
<evidence type="ECO:0000256" key="9">
    <source>
        <dbReference type="ARBA" id="ARBA00051875"/>
    </source>
</evidence>
<evidence type="ECO:0000256" key="5">
    <source>
        <dbReference type="ARBA" id="ARBA00022741"/>
    </source>
</evidence>
<keyword evidence="4" id="KW-0479">Metal-binding</keyword>
<dbReference type="EMBL" id="LR026963">
    <property type="protein sequence ID" value="VBB69816.1"/>
    <property type="molecule type" value="Genomic_DNA"/>
</dbReference>
<evidence type="ECO:0000313" key="17">
    <source>
        <dbReference type="EMBL" id="VBB69816.1"/>
    </source>
</evidence>